<dbReference type="Proteomes" id="UP000430692">
    <property type="component" value="Unassembled WGS sequence"/>
</dbReference>
<evidence type="ECO:0000313" key="3">
    <source>
        <dbReference type="EMBL" id="MXQ53943.1"/>
    </source>
</evidence>
<dbReference type="EMBL" id="WUUL01000005">
    <property type="protein sequence ID" value="MXQ53943.1"/>
    <property type="molecule type" value="Genomic_DNA"/>
</dbReference>
<accession>A0A6I4VSF2</accession>
<gene>
    <name evidence="3" type="ORF">GSM42_09480</name>
</gene>
<feature type="domain" description="Cas12f1-like TNB" evidence="2">
    <location>
        <begin position="1"/>
        <end position="49"/>
    </location>
</feature>
<dbReference type="AlphaFoldDB" id="A0A6I4VSF2"/>
<evidence type="ECO:0000259" key="2">
    <source>
        <dbReference type="Pfam" id="PF07282"/>
    </source>
</evidence>
<sequence length="53" mass="6459">MLKYKAKEYRRKVVKVEKFFPSSQLCSCYGHRNQEVKKLRLRAWTCPQLQRTP</sequence>
<protein>
    <submittedName>
        <fullName evidence="3">Transposase</fullName>
    </submittedName>
</protein>
<organism evidence="3 4">
    <name type="scientific">Shimazuella alba</name>
    <dbReference type="NCBI Taxonomy" id="2690964"/>
    <lineage>
        <taxon>Bacteria</taxon>
        <taxon>Bacillati</taxon>
        <taxon>Bacillota</taxon>
        <taxon>Bacilli</taxon>
        <taxon>Bacillales</taxon>
        <taxon>Thermoactinomycetaceae</taxon>
        <taxon>Shimazuella</taxon>
    </lineage>
</organism>
<evidence type="ECO:0000256" key="1">
    <source>
        <dbReference type="ARBA" id="ARBA00023125"/>
    </source>
</evidence>
<name>A0A6I4VSF2_9BACL</name>
<dbReference type="InterPro" id="IPR010095">
    <property type="entry name" value="Cas12f1-like_TNB"/>
</dbReference>
<dbReference type="Pfam" id="PF07282">
    <property type="entry name" value="Cas12f1-like_TNB"/>
    <property type="match status" value="1"/>
</dbReference>
<keyword evidence="4" id="KW-1185">Reference proteome</keyword>
<keyword evidence="1" id="KW-0238">DNA-binding</keyword>
<comment type="caution">
    <text evidence="3">The sequence shown here is derived from an EMBL/GenBank/DDBJ whole genome shotgun (WGS) entry which is preliminary data.</text>
</comment>
<proteinExistence type="predicted"/>
<dbReference type="GO" id="GO:0003677">
    <property type="term" value="F:DNA binding"/>
    <property type="evidence" value="ECO:0007669"/>
    <property type="project" value="UniProtKB-KW"/>
</dbReference>
<reference evidence="3 4" key="1">
    <citation type="submission" date="2019-12" db="EMBL/GenBank/DDBJ databases">
        <title>Whole-genome analyses of novel actinobacteria.</title>
        <authorList>
            <person name="Sahin N."/>
            <person name="Saygin H."/>
        </authorList>
    </citation>
    <scope>NUCLEOTIDE SEQUENCE [LARGE SCALE GENOMIC DNA]</scope>
    <source>
        <strain evidence="3 4">KC615</strain>
    </source>
</reference>
<evidence type="ECO:0000313" key="4">
    <source>
        <dbReference type="Proteomes" id="UP000430692"/>
    </source>
</evidence>